<name>A0ABD2P9Y8_9CUCU</name>
<organism evidence="1 2">
    <name type="scientific">Cryptolaemus montrouzieri</name>
    <dbReference type="NCBI Taxonomy" id="559131"/>
    <lineage>
        <taxon>Eukaryota</taxon>
        <taxon>Metazoa</taxon>
        <taxon>Ecdysozoa</taxon>
        <taxon>Arthropoda</taxon>
        <taxon>Hexapoda</taxon>
        <taxon>Insecta</taxon>
        <taxon>Pterygota</taxon>
        <taxon>Neoptera</taxon>
        <taxon>Endopterygota</taxon>
        <taxon>Coleoptera</taxon>
        <taxon>Polyphaga</taxon>
        <taxon>Cucujiformia</taxon>
        <taxon>Coccinelloidea</taxon>
        <taxon>Coccinellidae</taxon>
        <taxon>Scymninae</taxon>
        <taxon>Scymnini</taxon>
        <taxon>Cryptolaemus</taxon>
    </lineage>
</organism>
<gene>
    <name evidence="1" type="ORF">HHI36_002223</name>
</gene>
<accession>A0ABD2P9Y8</accession>
<protein>
    <submittedName>
        <fullName evidence="1">Uncharacterized protein</fullName>
    </submittedName>
</protein>
<reference evidence="1 2" key="1">
    <citation type="journal article" date="2021" name="BMC Biol.">
        <title>Horizontally acquired antibacterial genes associated with adaptive radiation of ladybird beetles.</title>
        <authorList>
            <person name="Li H.S."/>
            <person name="Tang X.F."/>
            <person name="Huang Y.H."/>
            <person name="Xu Z.Y."/>
            <person name="Chen M.L."/>
            <person name="Du X.Y."/>
            <person name="Qiu B.Y."/>
            <person name="Chen P.T."/>
            <person name="Zhang W."/>
            <person name="Slipinski A."/>
            <person name="Escalona H.E."/>
            <person name="Waterhouse R.M."/>
            <person name="Zwick A."/>
            <person name="Pang H."/>
        </authorList>
    </citation>
    <scope>NUCLEOTIDE SEQUENCE [LARGE SCALE GENOMIC DNA]</scope>
    <source>
        <strain evidence="1">SYSU2018</strain>
    </source>
</reference>
<sequence length="128" mass="14701">VLKLNPEAHQFEIFSSDRVLSQKTCGLRFFQKGFIVSKVGLLKPYASNFSSYKSKYALYSMGNMNMKARTDEELGDFALSLSQYDFEVICYPGKDNCSSRNPLLKPEENEKTPLRIVNQTRIEDIQDQ</sequence>
<feature type="non-terminal residue" evidence="1">
    <location>
        <position position="1"/>
    </location>
</feature>
<proteinExistence type="predicted"/>
<comment type="caution">
    <text evidence="1">The sequence shown here is derived from an EMBL/GenBank/DDBJ whole genome shotgun (WGS) entry which is preliminary data.</text>
</comment>
<dbReference type="Proteomes" id="UP001516400">
    <property type="component" value="Unassembled WGS sequence"/>
</dbReference>
<dbReference type="AlphaFoldDB" id="A0ABD2P9Y8"/>
<keyword evidence="2" id="KW-1185">Reference proteome</keyword>
<dbReference type="EMBL" id="JABFTP020000185">
    <property type="protein sequence ID" value="KAL3287759.1"/>
    <property type="molecule type" value="Genomic_DNA"/>
</dbReference>
<evidence type="ECO:0000313" key="1">
    <source>
        <dbReference type="EMBL" id="KAL3287759.1"/>
    </source>
</evidence>
<evidence type="ECO:0000313" key="2">
    <source>
        <dbReference type="Proteomes" id="UP001516400"/>
    </source>
</evidence>